<reference evidence="1 2" key="1">
    <citation type="journal article" date="2022" name="bioRxiv">
        <title>The genome of the oomycete Peronosclerospora sorghi, a cosmopolitan pathogen of maize and sorghum, is inflated with dispersed pseudogenes.</title>
        <authorList>
            <person name="Fletcher K."/>
            <person name="Martin F."/>
            <person name="Isakeit T."/>
            <person name="Cavanaugh K."/>
            <person name="Magill C."/>
            <person name="Michelmore R."/>
        </authorList>
    </citation>
    <scope>NUCLEOTIDE SEQUENCE [LARGE SCALE GENOMIC DNA]</scope>
    <source>
        <strain evidence="1">P6</strain>
    </source>
</reference>
<proteinExistence type="predicted"/>
<keyword evidence="2" id="KW-1185">Reference proteome</keyword>
<name>A0ACC0W879_9STRA</name>
<organism evidence="1 2">
    <name type="scientific">Peronosclerospora sorghi</name>
    <dbReference type="NCBI Taxonomy" id="230839"/>
    <lineage>
        <taxon>Eukaryota</taxon>
        <taxon>Sar</taxon>
        <taxon>Stramenopiles</taxon>
        <taxon>Oomycota</taxon>
        <taxon>Peronosporomycetes</taxon>
        <taxon>Peronosporales</taxon>
        <taxon>Peronosporaceae</taxon>
        <taxon>Peronosclerospora</taxon>
    </lineage>
</organism>
<evidence type="ECO:0000313" key="2">
    <source>
        <dbReference type="Proteomes" id="UP001163321"/>
    </source>
</evidence>
<dbReference type="EMBL" id="CM047582">
    <property type="protein sequence ID" value="KAI9914865.1"/>
    <property type="molecule type" value="Genomic_DNA"/>
</dbReference>
<accession>A0ACC0W879</accession>
<evidence type="ECO:0000313" key="1">
    <source>
        <dbReference type="EMBL" id="KAI9914865.1"/>
    </source>
</evidence>
<gene>
    <name evidence="1" type="ORF">PsorP6_007233</name>
</gene>
<dbReference type="Proteomes" id="UP001163321">
    <property type="component" value="Chromosome 3"/>
</dbReference>
<comment type="caution">
    <text evidence="1">The sequence shown here is derived from an EMBL/GenBank/DDBJ whole genome shotgun (WGS) entry which is preliminary data.</text>
</comment>
<protein>
    <submittedName>
        <fullName evidence="1">Uncharacterized protein</fullName>
    </submittedName>
</protein>
<sequence length="142" mass="16036">MAKSTAKSPLEQACSREREYARTRVTYQALSVICSSISMVDVMDKSTHGRHVESSRARTFLVNPIFHHPLRVVGTSFAFLCCVQKCGLASVLESDDTALARLGRKESLEVNWKQPLDVFLSAREAWRRVWLSYEELAVPFDG</sequence>